<keyword evidence="1" id="KW-0812">Transmembrane</keyword>
<name>A0A1F7VB85_9BACT</name>
<organism evidence="2 3">
    <name type="scientific">Candidatus Uhrbacteria bacterium RIFCSPLOWO2_02_FULL_49_11</name>
    <dbReference type="NCBI Taxonomy" id="1802409"/>
    <lineage>
        <taxon>Bacteria</taxon>
        <taxon>Candidatus Uhriibacteriota</taxon>
    </lineage>
</organism>
<protein>
    <recommendedName>
        <fullName evidence="4">Type II secretion system protein GspG C-terminal domain-containing protein</fullName>
    </recommendedName>
</protein>
<dbReference type="PANTHER" id="PTHR30093">
    <property type="entry name" value="GENERAL SECRETION PATHWAY PROTEIN G"/>
    <property type="match status" value="1"/>
</dbReference>
<accession>A0A1F7VB85</accession>
<evidence type="ECO:0000313" key="2">
    <source>
        <dbReference type="EMBL" id="OGL87802.1"/>
    </source>
</evidence>
<keyword evidence="1" id="KW-0472">Membrane</keyword>
<dbReference type="InterPro" id="IPR012902">
    <property type="entry name" value="N_methyl_site"/>
</dbReference>
<proteinExistence type="predicted"/>
<feature type="transmembrane region" description="Helical" evidence="1">
    <location>
        <begin position="12"/>
        <end position="34"/>
    </location>
</feature>
<dbReference type="Gene3D" id="3.30.700.10">
    <property type="entry name" value="Glycoprotein, Type 4 Pilin"/>
    <property type="match status" value="1"/>
</dbReference>
<evidence type="ECO:0000313" key="3">
    <source>
        <dbReference type="Proteomes" id="UP000178264"/>
    </source>
</evidence>
<dbReference type="Proteomes" id="UP000178264">
    <property type="component" value="Unassembled WGS sequence"/>
</dbReference>
<dbReference type="NCBIfam" id="TIGR02532">
    <property type="entry name" value="IV_pilin_GFxxxE"/>
    <property type="match status" value="1"/>
</dbReference>
<sequence>MRRTFSPHKGFTLIELLVVISIIGLIATLASVALKNSRIKARDTRRLADMKQLHSAMELCLDANGGSYTTPTQCCYGWAGGRNQVFECAVAQSGLMTSMPNIAKLKDPSDVPTTDCAGSNTTPCEYTFAAAPVTTAYTVRFFLEGPGGASGNRTLTQIGIQ</sequence>
<dbReference type="SUPFAM" id="SSF54523">
    <property type="entry name" value="Pili subunits"/>
    <property type="match status" value="1"/>
</dbReference>
<dbReference type="Pfam" id="PF07963">
    <property type="entry name" value="N_methyl"/>
    <property type="match status" value="1"/>
</dbReference>
<keyword evidence="1" id="KW-1133">Transmembrane helix</keyword>
<evidence type="ECO:0000256" key="1">
    <source>
        <dbReference type="SAM" id="Phobius"/>
    </source>
</evidence>
<dbReference type="EMBL" id="MGER01000056">
    <property type="protein sequence ID" value="OGL87802.1"/>
    <property type="molecule type" value="Genomic_DNA"/>
</dbReference>
<evidence type="ECO:0008006" key="4">
    <source>
        <dbReference type="Google" id="ProtNLM"/>
    </source>
</evidence>
<dbReference type="AlphaFoldDB" id="A0A1F7VB85"/>
<reference evidence="2 3" key="1">
    <citation type="journal article" date="2016" name="Nat. Commun.">
        <title>Thousands of microbial genomes shed light on interconnected biogeochemical processes in an aquifer system.</title>
        <authorList>
            <person name="Anantharaman K."/>
            <person name="Brown C.T."/>
            <person name="Hug L.A."/>
            <person name="Sharon I."/>
            <person name="Castelle C.J."/>
            <person name="Probst A.J."/>
            <person name="Thomas B.C."/>
            <person name="Singh A."/>
            <person name="Wilkins M.J."/>
            <person name="Karaoz U."/>
            <person name="Brodie E.L."/>
            <person name="Williams K.H."/>
            <person name="Hubbard S.S."/>
            <person name="Banfield J.F."/>
        </authorList>
    </citation>
    <scope>NUCLEOTIDE SEQUENCE [LARGE SCALE GENOMIC DNA]</scope>
</reference>
<dbReference type="InterPro" id="IPR045584">
    <property type="entry name" value="Pilin-like"/>
</dbReference>
<gene>
    <name evidence="2" type="ORF">A3I42_02070</name>
</gene>
<dbReference type="PROSITE" id="PS00409">
    <property type="entry name" value="PROKAR_NTER_METHYL"/>
    <property type="match status" value="1"/>
</dbReference>
<comment type="caution">
    <text evidence="2">The sequence shown here is derived from an EMBL/GenBank/DDBJ whole genome shotgun (WGS) entry which is preliminary data.</text>
</comment>